<sequence length="398" mass="45377">MGVTDVLKLRVILDDVSAERLILPSRPETVSALIFEVKNKLNLTYDFRLQFQDPEFDNALCNLVNIEDLKSKATIKIVRLVESDRSSTSTDDTVLLSDNTDSPEHLCRWPEIFVVPAFSYEVEYALREGNSAFVKEGKMINSKQIGKAAEALVSKHPCLKENGSKSGYEGWKNSLHFKMGNYRTKLSRAGIRDVAVNAGKCSRTSSKGAVSRANIKRPRRGEVNFLPNYPSGETKGTLETQRLEMVEKFKKASAERDMILIHQHMQRTFALRREEIVNSAPHIAELKDRWPALFCDAQVSKNKNTLRSWHIHCQSVLDFVNLCYMHNCTMTLLHMLLPCSIHSLLYSYILFIVLLHWCLKCLRFCVTYLLYISCHSCGQQSKNFIVQGNKSPNCAYDK</sequence>
<keyword evidence="1" id="KW-0812">Transmembrane</keyword>
<evidence type="ECO:0000313" key="2">
    <source>
        <dbReference type="Ensembl" id="ENSMALP00000031452.1"/>
    </source>
</evidence>
<keyword evidence="1" id="KW-1133">Transmembrane helix</keyword>
<name>A0A3Q3RC73_MONAL</name>
<evidence type="ECO:0000256" key="1">
    <source>
        <dbReference type="SAM" id="Phobius"/>
    </source>
</evidence>
<reference evidence="2" key="2">
    <citation type="submission" date="2025-09" db="UniProtKB">
        <authorList>
            <consortium name="Ensembl"/>
        </authorList>
    </citation>
    <scope>IDENTIFICATION</scope>
</reference>
<keyword evidence="3" id="KW-1185">Reference proteome</keyword>
<keyword evidence="1" id="KW-0472">Membrane</keyword>
<dbReference type="PANTHER" id="PTHR31025:SF19">
    <property type="entry name" value="SI:CH73-42K18.1-RELATED"/>
    <property type="match status" value="1"/>
</dbReference>
<dbReference type="Proteomes" id="UP000261600">
    <property type="component" value="Unplaced"/>
</dbReference>
<evidence type="ECO:0000313" key="3">
    <source>
        <dbReference type="Proteomes" id="UP000261600"/>
    </source>
</evidence>
<accession>A0A3Q3RC73</accession>
<dbReference type="PANTHER" id="PTHR31025">
    <property type="entry name" value="SI:CH211-196P9.1-RELATED"/>
    <property type="match status" value="1"/>
</dbReference>
<evidence type="ECO:0008006" key="4">
    <source>
        <dbReference type="Google" id="ProtNLM"/>
    </source>
</evidence>
<proteinExistence type="predicted"/>
<reference evidence="2" key="1">
    <citation type="submission" date="2025-08" db="UniProtKB">
        <authorList>
            <consortium name="Ensembl"/>
        </authorList>
    </citation>
    <scope>IDENTIFICATION</scope>
</reference>
<organism evidence="2 3">
    <name type="scientific">Monopterus albus</name>
    <name type="common">Swamp eel</name>
    <dbReference type="NCBI Taxonomy" id="43700"/>
    <lineage>
        <taxon>Eukaryota</taxon>
        <taxon>Metazoa</taxon>
        <taxon>Chordata</taxon>
        <taxon>Craniata</taxon>
        <taxon>Vertebrata</taxon>
        <taxon>Euteleostomi</taxon>
        <taxon>Actinopterygii</taxon>
        <taxon>Neopterygii</taxon>
        <taxon>Teleostei</taxon>
        <taxon>Neoteleostei</taxon>
        <taxon>Acanthomorphata</taxon>
        <taxon>Anabantaria</taxon>
        <taxon>Synbranchiformes</taxon>
        <taxon>Synbranchidae</taxon>
        <taxon>Monopterus</taxon>
    </lineage>
</organism>
<protein>
    <recommendedName>
        <fullName evidence="4">PB1 domain-containing protein</fullName>
    </recommendedName>
</protein>
<dbReference type="Ensembl" id="ENSMALT00000032002.1">
    <property type="protein sequence ID" value="ENSMALP00000031452.1"/>
    <property type="gene ID" value="ENSMALG00000021713.1"/>
</dbReference>
<feature type="transmembrane region" description="Helical" evidence="1">
    <location>
        <begin position="332"/>
        <end position="355"/>
    </location>
</feature>
<dbReference type="AlphaFoldDB" id="A0A3Q3RC73"/>